<organism evidence="10 11">
    <name type="scientific">Punica granatum</name>
    <name type="common">Pomegranate</name>
    <dbReference type="NCBI Taxonomy" id="22663"/>
    <lineage>
        <taxon>Eukaryota</taxon>
        <taxon>Viridiplantae</taxon>
        <taxon>Streptophyta</taxon>
        <taxon>Embryophyta</taxon>
        <taxon>Tracheophyta</taxon>
        <taxon>Spermatophyta</taxon>
        <taxon>Magnoliopsida</taxon>
        <taxon>eudicotyledons</taxon>
        <taxon>Gunneridae</taxon>
        <taxon>Pentapetalae</taxon>
        <taxon>rosids</taxon>
        <taxon>malvids</taxon>
        <taxon>Myrtales</taxon>
        <taxon>Lythraceae</taxon>
        <taxon>Punica</taxon>
    </lineage>
</organism>
<evidence type="ECO:0000256" key="3">
    <source>
        <dbReference type="ARBA" id="ARBA00022475"/>
    </source>
</evidence>
<evidence type="ECO:0000256" key="7">
    <source>
        <dbReference type="ARBA" id="ARBA00035120"/>
    </source>
</evidence>
<dbReference type="AlphaFoldDB" id="A0A2I0JA31"/>
<feature type="transmembrane region" description="Helical" evidence="9">
    <location>
        <begin position="18"/>
        <end position="38"/>
    </location>
</feature>
<protein>
    <recommendedName>
        <fullName evidence="12">Fluoride export protein 2</fullName>
    </recommendedName>
</protein>
<evidence type="ECO:0008006" key="12">
    <source>
        <dbReference type="Google" id="ProtNLM"/>
    </source>
</evidence>
<keyword evidence="4 9" id="KW-0812">Transmembrane</keyword>
<evidence type="ECO:0000313" key="10">
    <source>
        <dbReference type="EMBL" id="PKI52720.1"/>
    </source>
</evidence>
<evidence type="ECO:0000256" key="1">
    <source>
        <dbReference type="ARBA" id="ARBA00002598"/>
    </source>
</evidence>
<name>A0A2I0JA31_PUNGR</name>
<accession>A0A2I0JA31</accession>
<feature type="transmembrane region" description="Helical" evidence="9">
    <location>
        <begin position="213"/>
        <end position="231"/>
    </location>
</feature>
<reference evidence="10 11" key="1">
    <citation type="submission" date="2017-11" db="EMBL/GenBank/DDBJ databases">
        <title>De-novo sequencing of pomegranate (Punica granatum L.) genome.</title>
        <authorList>
            <person name="Akparov Z."/>
            <person name="Amiraslanov A."/>
            <person name="Hajiyeva S."/>
            <person name="Abbasov M."/>
            <person name="Kaur K."/>
            <person name="Hamwieh A."/>
            <person name="Solovyev V."/>
            <person name="Salamov A."/>
            <person name="Braich B."/>
            <person name="Kosarev P."/>
            <person name="Mahmoud A."/>
            <person name="Hajiyev E."/>
            <person name="Babayeva S."/>
            <person name="Izzatullayeva V."/>
            <person name="Mammadov A."/>
            <person name="Mammadov A."/>
            <person name="Sharifova S."/>
            <person name="Ojaghi J."/>
            <person name="Eynullazada K."/>
            <person name="Bayramov B."/>
            <person name="Abdulazimova A."/>
            <person name="Shahmuradov I."/>
        </authorList>
    </citation>
    <scope>NUCLEOTIDE SEQUENCE [LARGE SCALE GENOMIC DNA]</scope>
    <source>
        <strain evidence="11">cv. AG2017</strain>
        <tissue evidence="10">Leaf</tissue>
    </source>
</reference>
<dbReference type="InterPro" id="IPR003691">
    <property type="entry name" value="FluC"/>
</dbReference>
<dbReference type="GO" id="GO:1903425">
    <property type="term" value="F:fluoride transmembrane transporter activity"/>
    <property type="evidence" value="ECO:0007669"/>
    <property type="project" value="TreeGrafter"/>
</dbReference>
<feature type="transmembrane region" description="Helical" evidence="9">
    <location>
        <begin position="243"/>
        <end position="262"/>
    </location>
</feature>
<evidence type="ECO:0000313" key="11">
    <source>
        <dbReference type="Proteomes" id="UP000233551"/>
    </source>
</evidence>
<dbReference type="Proteomes" id="UP000233551">
    <property type="component" value="Unassembled WGS sequence"/>
</dbReference>
<keyword evidence="3" id="KW-1003">Cell membrane</keyword>
<feature type="transmembrane region" description="Helical" evidence="9">
    <location>
        <begin position="141"/>
        <end position="160"/>
    </location>
</feature>
<dbReference type="STRING" id="22663.A0A2I0JA31"/>
<comment type="function">
    <text evidence="1">Fluoride channel required for the rapid expulsion of cytoplasmic fluoride.</text>
</comment>
<comment type="subcellular location">
    <subcellularLocation>
        <location evidence="2">Cell membrane</location>
        <topology evidence="2">Multi-pass membrane protein</topology>
    </subcellularLocation>
</comment>
<comment type="catalytic activity">
    <reaction evidence="8">
        <text>fluoride(in) = fluoride(out)</text>
        <dbReference type="Rhea" id="RHEA:76159"/>
        <dbReference type="ChEBI" id="CHEBI:17051"/>
    </reaction>
    <physiologicalReaction direction="left-to-right" evidence="8">
        <dbReference type="Rhea" id="RHEA:76160"/>
    </physiologicalReaction>
</comment>
<feature type="transmembrane region" description="Helical" evidence="9">
    <location>
        <begin position="172"/>
        <end position="193"/>
    </location>
</feature>
<keyword evidence="6 9" id="KW-0472">Membrane</keyword>
<evidence type="ECO:0000256" key="4">
    <source>
        <dbReference type="ARBA" id="ARBA00022692"/>
    </source>
</evidence>
<comment type="caution">
    <text evidence="10">The sequence shown here is derived from an EMBL/GenBank/DDBJ whole genome shotgun (WGS) entry which is preliminary data.</text>
</comment>
<evidence type="ECO:0000256" key="5">
    <source>
        <dbReference type="ARBA" id="ARBA00022989"/>
    </source>
</evidence>
<feature type="transmembrane region" description="Helical" evidence="9">
    <location>
        <begin position="50"/>
        <end position="72"/>
    </location>
</feature>
<dbReference type="Pfam" id="PF02537">
    <property type="entry name" value="CRCB"/>
    <property type="match status" value="1"/>
</dbReference>
<comment type="similarity">
    <text evidence="7">Belongs to the fluoride channel Fluc/FEX (TC 1.A.43) family.</text>
</comment>
<proteinExistence type="inferred from homology"/>
<gene>
    <name evidence="10" type="ORF">CRG98_026889</name>
</gene>
<evidence type="ECO:0000256" key="8">
    <source>
        <dbReference type="ARBA" id="ARBA00035585"/>
    </source>
</evidence>
<dbReference type="GO" id="GO:0005886">
    <property type="term" value="C:plasma membrane"/>
    <property type="evidence" value="ECO:0007669"/>
    <property type="project" value="UniProtKB-SubCell"/>
</dbReference>
<dbReference type="PANTHER" id="PTHR28259">
    <property type="entry name" value="FLUORIDE EXPORT PROTEIN 1-RELATED"/>
    <property type="match status" value="1"/>
</dbReference>
<dbReference type="EMBL" id="PGOL01001905">
    <property type="protein sequence ID" value="PKI52720.1"/>
    <property type="molecule type" value="Genomic_DNA"/>
</dbReference>
<evidence type="ECO:0000256" key="6">
    <source>
        <dbReference type="ARBA" id="ARBA00023136"/>
    </source>
</evidence>
<keyword evidence="11" id="KW-1185">Reference proteome</keyword>
<evidence type="ECO:0000256" key="9">
    <source>
        <dbReference type="SAM" id="Phobius"/>
    </source>
</evidence>
<feature type="transmembrane region" description="Helical" evidence="9">
    <location>
        <begin position="108"/>
        <end position="129"/>
    </location>
</feature>
<sequence length="272" mass="30225">MGWFGVVFKGDISRFSDYLAIGLSTGYLGSLTTFSGWNQKMLDLSIDGKWHLSFLGFMLGLFLSAYSIIFGVETAKGFRWLTRRPKTESGDNSKTRNRWRVDTYKRHLASILMMLLLLGLLWAVSGTLLKEEYDDGGSEPQLWLACIVGPLGVWIRWFLARLNGRGLGKAGSLKWVPFGTLIANVSACCVMAALATTKKAVNSKNCDTITTGIQFGLMGCLSTVSTFMAEFNAMRESNHPWRAYAYAISTMVISFVLGILIYDVPVWAKGYK</sequence>
<evidence type="ECO:0000256" key="2">
    <source>
        <dbReference type="ARBA" id="ARBA00004651"/>
    </source>
</evidence>
<keyword evidence="5 9" id="KW-1133">Transmembrane helix</keyword>
<dbReference type="PANTHER" id="PTHR28259:SF1">
    <property type="entry name" value="FLUORIDE EXPORT PROTEIN 1-RELATED"/>
    <property type="match status" value="1"/>
</dbReference>